<keyword evidence="6" id="KW-0145">Chemotaxis</keyword>
<evidence type="ECO:0000256" key="8">
    <source>
        <dbReference type="ARBA" id="ARBA00022927"/>
    </source>
</evidence>
<evidence type="ECO:0000313" key="13">
    <source>
        <dbReference type="Proteomes" id="UP000722750"/>
    </source>
</evidence>
<dbReference type="AlphaFoldDB" id="A0A941W321"/>
<dbReference type="GO" id="GO:0006935">
    <property type="term" value="P:chemotaxis"/>
    <property type="evidence" value="ECO:0007669"/>
    <property type="project" value="UniProtKB-KW"/>
</dbReference>
<sequence length="152" mass="18160">MQKFHFKLQPLLNKELIHEDECIGRLRAIQDKLLKEEDKLRNLEKQKIICQNDLSSKKQNDIAPVELRTYEEYFLRLSSEADSGKIRQQEITKEFRIVQEELAIIVKKRKALEKLRDKWEEEYKDYLESLSSKEMDDIAMTKFANKLVAKND</sequence>
<dbReference type="GO" id="GO:0005886">
    <property type="term" value="C:plasma membrane"/>
    <property type="evidence" value="ECO:0007669"/>
    <property type="project" value="UniProtKB-SubCell"/>
</dbReference>
<evidence type="ECO:0000256" key="1">
    <source>
        <dbReference type="ARBA" id="ARBA00004413"/>
    </source>
</evidence>
<evidence type="ECO:0000256" key="6">
    <source>
        <dbReference type="ARBA" id="ARBA00022500"/>
    </source>
</evidence>
<dbReference type="Proteomes" id="UP000722750">
    <property type="component" value="Unassembled WGS sequence"/>
</dbReference>
<evidence type="ECO:0000256" key="4">
    <source>
        <dbReference type="ARBA" id="ARBA00022448"/>
    </source>
</evidence>
<feature type="coiled-coil region" evidence="11">
    <location>
        <begin position="102"/>
        <end position="136"/>
    </location>
</feature>
<keyword evidence="7" id="KW-1005">Bacterial flagellum biogenesis</keyword>
<comment type="similarity">
    <text evidence="2">Belongs to the FliJ family.</text>
</comment>
<evidence type="ECO:0000256" key="5">
    <source>
        <dbReference type="ARBA" id="ARBA00022475"/>
    </source>
</evidence>
<keyword evidence="5" id="KW-1003">Cell membrane</keyword>
<proteinExistence type="inferred from homology"/>
<name>A0A941W321_9BACT</name>
<comment type="caution">
    <text evidence="12">The sequence shown here is derived from an EMBL/GenBank/DDBJ whole genome shotgun (WGS) entry which is preliminary data.</text>
</comment>
<evidence type="ECO:0000256" key="7">
    <source>
        <dbReference type="ARBA" id="ARBA00022795"/>
    </source>
</evidence>
<dbReference type="GO" id="GO:0009288">
    <property type="term" value="C:bacterial-type flagellum"/>
    <property type="evidence" value="ECO:0007669"/>
    <property type="project" value="InterPro"/>
</dbReference>
<protein>
    <recommendedName>
        <fullName evidence="3">Flagellar FliJ protein</fullName>
    </recommendedName>
</protein>
<evidence type="ECO:0000256" key="2">
    <source>
        <dbReference type="ARBA" id="ARBA00010004"/>
    </source>
</evidence>
<dbReference type="InterPro" id="IPR012823">
    <property type="entry name" value="Flagell_FliJ"/>
</dbReference>
<accession>A0A941W321</accession>
<keyword evidence="9" id="KW-0472">Membrane</keyword>
<dbReference type="GO" id="GO:0071973">
    <property type="term" value="P:bacterial-type flagellum-dependent cell motility"/>
    <property type="evidence" value="ECO:0007669"/>
    <property type="project" value="InterPro"/>
</dbReference>
<dbReference type="InterPro" id="IPR053716">
    <property type="entry name" value="Flag_assembly_chemotaxis_eff"/>
</dbReference>
<evidence type="ECO:0000256" key="10">
    <source>
        <dbReference type="ARBA" id="ARBA00023225"/>
    </source>
</evidence>
<evidence type="ECO:0000313" key="12">
    <source>
        <dbReference type="EMBL" id="MBS1257080.1"/>
    </source>
</evidence>
<keyword evidence="11" id="KW-0175">Coiled coil</keyword>
<gene>
    <name evidence="12" type="ORF">MAG551_00115</name>
</gene>
<dbReference type="EMBL" id="JAANXD010000006">
    <property type="protein sequence ID" value="MBS1257080.1"/>
    <property type="molecule type" value="Genomic_DNA"/>
</dbReference>
<keyword evidence="4" id="KW-0813">Transport</keyword>
<dbReference type="GO" id="GO:0015031">
    <property type="term" value="P:protein transport"/>
    <property type="evidence" value="ECO:0007669"/>
    <property type="project" value="UniProtKB-KW"/>
</dbReference>
<dbReference type="Pfam" id="PF02050">
    <property type="entry name" value="FliJ"/>
    <property type="match status" value="1"/>
</dbReference>
<feature type="coiled-coil region" evidence="11">
    <location>
        <begin position="26"/>
        <end position="60"/>
    </location>
</feature>
<comment type="subcellular location">
    <subcellularLocation>
        <location evidence="1">Cell membrane</location>
        <topology evidence="1">Peripheral membrane protein</topology>
        <orientation evidence="1">Cytoplasmic side</orientation>
    </subcellularLocation>
</comment>
<evidence type="ECO:0000256" key="11">
    <source>
        <dbReference type="SAM" id="Coils"/>
    </source>
</evidence>
<evidence type="ECO:0000256" key="3">
    <source>
        <dbReference type="ARBA" id="ARBA00020392"/>
    </source>
</evidence>
<keyword evidence="8" id="KW-0653">Protein transport</keyword>
<organism evidence="12 13">
    <name type="scientific">Candidatus Scalindua arabica</name>
    <dbReference type="NCBI Taxonomy" id="1127984"/>
    <lineage>
        <taxon>Bacteria</taxon>
        <taxon>Pseudomonadati</taxon>
        <taxon>Planctomycetota</taxon>
        <taxon>Candidatus Brocadiia</taxon>
        <taxon>Candidatus Brocadiales</taxon>
        <taxon>Candidatus Scalinduaceae</taxon>
        <taxon>Candidatus Scalindua</taxon>
    </lineage>
</organism>
<keyword evidence="10" id="KW-1006">Bacterial flagellum protein export</keyword>
<dbReference type="Gene3D" id="1.10.287.1700">
    <property type="match status" value="1"/>
</dbReference>
<evidence type="ECO:0000256" key="9">
    <source>
        <dbReference type="ARBA" id="ARBA00023136"/>
    </source>
</evidence>
<dbReference type="GO" id="GO:0044781">
    <property type="term" value="P:bacterial-type flagellum organization"/>
    <property type="evidence" value="ECO:0007669"/>
    <property type="project" value="UniProtKB-KW"/>
</dbReference>
<reference evidence="12" key="1">
    <citation type="journal article" date="2021" name="ISME J.">
        <title>Fine-scale metabolic discontinuity in a stratified prokaryote microbiome of a Red Sea deep halocline.</title>
        <authorList>
            <person name="Michoud G."/>
            <person name="Ngugi D.K."/>
            <person name="Barozzi A."/>
            <person name="Merlino G."/>
            <person name="Calleja M.L."/>
            <person name="Delgado-Huertas A."/>
            <person name="Moran X.A.G."/>
            <person name="Daffonchio D."/>
        </authorList>
    </citation>
    <scope>NUCLEOTIDE SEQUENCE</scope>
    <source>
        <strain evidence="12">SuakinDeep_MAG55_1</strain>
    </source>
</reference>